<dbReference type="Proteomes" id="UP000576082">
    <property type="component" value="Unassembled WGS sequence"/>
</dbReference>
<keyword evidence="3" id="KW-0645">Protease</keyword>
<keyword evidence="1" id="KW-0472">Membrane</keyword>
<evidence type="ECO:0000313" key="3">
    <source>
        <dbReference type="EMBL" id="NME68877.1"/>
    </source>
</evidence>
<dbReference type="PANTHER" id="PTHR43592">
    <property type="entry name" value="CAAX AMINO TERMINAL PROTEASE"/>
    <property type="match status" value="1"/>
</dbReference>
<feature type="transmembrane region" description="Helical" evidence="1">
    <location>
        <begin position="17"/>
        <end position="42"/>
    </location>
</feature>
<feature type="transmembrane region" description="Helical" evidence="1">
    <location>
        <begin position="164"/>
        <end position="183"/>
    </location>
</feature>
<dbReference type="EMBL" id="JABANE010000031">
    <property type="protein sequence ID" value="NME68877.1"/>
    <property type="molecule type" value="Genomic_DNA"/>
</dbReference>
<dbReference type="AlphaFoldDB" id="A0A7X9X9I6"/>
<gene>
    <name evidence="3" type="ORF">HHU12_12965</name>
</gene>
<comment type="caution">
    <text evidence="3">The sequence shown here is derived from an EMBL/GenBank/DDBJ whole genome shotgun (WGS) entry which is preliminary data.</text>
</comment>
<feature type="transmembrane region" description="Helical" evidence="1">
    <location>
        <begin position="62"/>
        <end position="85"/>
    </location>
</feature>
<dbReference type="GO" id="GO:0004175">
    <property type="term" value="F:endopeptidase activity"/>
    <property type="evidence" value="ECO:0007669"/>
    <property type="project" value="UniProtKB-ARBA"/>
</dbReference>
<dbReference type="PANTHER" id="PTHR43592:SF15">
    <property type="entry name" value="CAAX AMINO TERMINAL PROTEASE FAMILY PROTEIN"/>
    <property type="match status" value="1"/>
</dbReference>
<accession>A0A7X9X9I6</accession>
<reference evidence="3 4" key="1">
    <citation type="submission" date="2020-04" db="EMBL/GenBank/DDBJ databases">
        <title>Flammeovirga sp. SR4, a novel species isolated from seawater.</title>
        <authorList>
            <person name="Wang X."/>
        </authorList>
    </citation>
    <scope>NUCLEOTIDE SEQUENCE [LARGE SCALE GENOMIC DNA]</scope>
    <source>
        <strain evidence="3 4">ATCC 23126</strain>
    </source>
</reference>
<dbReference type="InterPro" id="IPR003675">
    <property type="entry name" value="Rce1/LyrA-like_dom"/>
</dbReference>
<dbReference type="RefSeq" id="WP_169657170.1">
    <property type="nucleotide sequence ID" value="NZ_JABANE010000031.1"/>
</dbReference>
<evidence type="ECO:0000313" key="4">
    <source>
        <dbReference type="Proteomes" id="UP000576082"/>
    </source>
</evidence>
<feature type="transmembrane region" description="Helical" evidence="1">
    <location>
        <begin position="280"/>
        <end position="297"/>
    </location>
</feature>
<name>A0A7X9X9I6_9BACT</name>
<feature type="transmembrane region" description="Helical" evidence="1">
    <location>
        <begin position="106"/>
        <end position="124"/>
    </location>
</feature>
<keyword evidence="3" id="KW-0482">Metalloprotease</keyword>
<dbReference type="Pfam" id="PF02517">
    <property type="entry name" value="Rce1-like"/>
    <property type="match status" value="1"/>
</dbReference>
<evidence type="ECO:0000259" key="2">
    <source>
        <dbReference type="Pfam" id="PF02517"/>
    </source>
</evidence>
<feature type="domain" description="CAAX prenyl protease 2/Lysostaphin resistance protein A-like" evidence="2">
    <location>
        <begin position="163"/>
        <end position="253"/>
    </location>
</feature>
<keyword evidence="4" id="KW-1185">Reference proteome</keyword>
<keyword evidence="3" id="KW-0378">Hydrolase</keyword>
<sequence length="309" mass="35280">MTDHIQAQNPGYFFKKFLLLLLFVIMAAFVGQAVIVGVLLPYYSFDTQEVFNQLAQQNNRMVLLTVQGISALFTFILGPLFYGYLYDPSFTKKLRSCLPEKSQIPLSVIVISAFLPLGSALLVWNQNIEFPAALHELEASFKATELHLAKLTIFLVDFQSFPEFIVGFFVIAILAGIGEELLFRGYIQGYLEGMFRNAHVAIWVSAFIFSAIHMQFYGFFVRMFLGVLLGYLFLWSGRSLYPAMLAHITNNAITVISVYVNKEEILKEMADPFSTEAPEWYIVILSTIFAFAFLYFYKKRDDKLSLNQK</sequence>
<evidence type="ECO:0000256" key="1">
    <source>
        <dbReference type="SAM" id="Phobius"/>
    </source>
</evidence>
<keyword evidence="1" id="KW-1133">Transmembrane helix</keyword>
<dbReference type="GO" id="GO:0080120">
    <property type="term" value="P:CAAX-box protein maturation"/>
    <property type="evidence" value="ECO:0007669"/>
    <property type="project" value="UniProtKB-ARBA"/>
</dbReference>
<dbReference type="GO" id="GO:0008237">
    <property type="term" value="F:metallopeptidase activity"/>
    <property type="evidence" value="ECO:0007669"/>
    <property type="project" value="UniProtKB-KW"/>
</dbReference>
<proteinExistence type="predicted"/>
<dbReference type="GO" id="GO:0006508">
    <property type="term" value="P:proteolysis"/>
    <property type="evidence" value="ECO:0007669"/>
    <property type="project" value="UniProtKB-KW"/>
</dbReference>
<feature type="transmembrane region" description="Helical" evidence="1">
    <location>
        <begin position="195"/>
        <end position="213"/>
    </location>
</feature>
<protein>
    <submittedName>
        <fullName evidence="3">CPBP family intramembrane metalloprotease</fullName>
    </submittedName>
</protein>
<organism evidence="3 4">
    <name type="scientific">Flammeovirga aprica JL-4</name>
    <dbReference type="NCBI Taxonomy" id="694437"/>
    <lineage>
        <taxon>Bacteria</taxon>
        <taxon>Pseudomonadati</taxon>
        <taxon>Bacteroidota</taxon>
        <taxon>Cytophagia</taxon>
        <taxon>Cytophagales</taxon>
        <taxon>Flammeovirgaceae</taxon>
        <taxon>Flammeovirga</taxon>
    </lineage>
</organism>
<keyword evidence="1" id="KW-0812">Transmembrane</keyword>